<dbReference type="Proteomes" id="UP000535838">
    <property type="component" value="Unassembled WGS sequence"/>
</dbReference>
<dbReference type="GO" id="GO:0016705">
    <property type="term" value="F:oxidoreductase activity, acting on paired donors, with incorporation or reduction of molecular oxygen"/>
    <property type="evidence" value="ECO:0007669"/>
    <property type="project" value="InterPro"/>
</dbReference>
<reference evidence="8 9" key="1">
    <citation type="submission" date="2020-08" db="EMBL/GenBank/DDBJ databases">
        <title>Cohnella phylogeny.</title>
        <authorList>
            <person name="Dunlap C."/>
        </authorList>
    </citation>
    <scope>NUCLEOTIDE SEQUENCE [LARGE SCALE GENOMIC DNA]</scope>
    <source>
        <strain evidence="8 9">DSM 25241</strain>
    </source>
</reference>
<organism evidence="8 9">
    <name type="scientific">Cohnella thailandensis</name>
    <dbReference type="NCBI Taxonomy" id="557557"/>
    <lineage>
        <taxon>Bacteria</taxon>
        <taxon>Bacillati</taxon>
        <taxon>Bacillota</taxon>
        <taxon>Bacilli</taxon>
        <taxon>Bacillales</taxon>
        <taxon>Paenibacillaceae</taxon>
        <taxon>Cohnella</taxon>
    </lineage>
</organism>
<dbReference type="AlphaFoldDB" id="A0A841SRH9"/>
<accession>A0A841SRH9</accession>
<dbReference type="InterPro" id="IPR016215">
    <property type="entry name" value="NTA_MOA"/>
</dbReference>
<dbReference type="SUPFAM" id="SSF51679">
    <property type="entry name" value="Bacterial luciferase-like"/>
    <property type="match status" value="1"/>
</dbReference>
<feature type="binding site" evidence="6">
    <location>
        <position position="103"/>
    </location>
    <ligand>
        <name>FMN</name>
        <dbReference type="ChEBI" id="CHEBI:58210"/>
    </ligand>
</feature>
<dbReference type="GO" id="GO:0004497">
    <property type="term" value="F:monooxygenase activity"/>
    <property type="evidence" value="ECO:0007669"/>
    <property type="project" value="UniProtKB-KW"/>
</dbReference>
<dbReference type="EMBL" id="JACJVQ010000005">
    <property type="protein sequence ID" value="MBB6633519.1"/>
    <property type="molecule type" value="Genomic_DNA"/>
</dbReference>
<feature type="binding site" evidence="6">
    <location>
        <position position="229"/>
    </location>
    <ligand>
        <name>FMN</name>
        <dbReference type="ChEBI" id="CHEBI:58210"/>
    </ligand>
</feature>
<dbReference type="InterPro" id="IPR036661">
    <property type="entry name" value="Luciferase-like_sf"/>
</dbReference>
<evidence type="ECO:0000256" key="3">
    <source>
        <dbReference type="ARBA" id="ARBA00023002"/>
    </source>
</evidence>
<keyword evidence="2 6" id="KW-0288">FMN</keyword>
<dbReference type="InterPro" id="IPR051260">
    <property type="entry name" value="Diverse_substr_monoxygenases"/>
</dbReference>
<keyword evidence="4" id="KW-0503">Monooxygenase</keyword>
<evidence type="ECO:0000256" key="5">
    <source>
        <dbReference type="ARBA" id="ARBA00033748"/>
    </source>
</evidence>
<evidence type="ECO:0000256" key="1">
    <source>
        <dbReference type="ARBA" id="ARBA00022630"/>
    </source>
</evidence>
<keyword evidence="1 6" id="KW-0285">Flavoprotein</keyword>
<evidence type="ECO:0000313" key="9">
    <source>
        <dbReference type="Proteomes" id="UP000535838"/>
    </source>
</evidence>
<comment type="similarity">
    <text evidence="5">Belongs to the NtaA/SnaA/DszA monooxygenase family.</text>
</comment>
<evidence type="ECO:0000256" key="6">
    <source>
        <dbReference type="PIRSR" id="PIRSR000337-1"/>
    </source>
</evidence>
<dbReference type="Gene3D" id="3.20.20.30">
    <property type="entry name" value="Luciferase-like domain"/>
    <property type="match status" value="1"/>
</dbReference>
<dbReference type="InterPro" id="IPR011251">
    <property type="entry name" value="Luciferase-like_dom"/>
</dbReference>
<dbReference type="RefSeq" id="WP_185118760.1">
    <property type="nucleotide sequence ID" value="NZ_JACJVQ010000005.1"/>
</dbReference>
<name>A0A841SRH9_9BACL</name>
<evidence type="ECO:0000259" key="7">
    <source>
        <dbReference type="Pfam" id="PF00296"/>
    </source>
</evidence>
<keyword evidence="9" id="KW-1185">Reference proteome</keyword>
<sequence length="454" mass="50854">MAKKILLNAFDMNSAMHNAHGLWRHPLNQRNYTSLDYWVEQAKLLERGLFDAIFFADVLGYYDTYQGSRDAALRDAVQVPNNDPTLLISAMAYATKHLGFAVTVPTTYEMPFAHARRMSTLDHLTGGRIGWNIVTSFLPSAARNFGMDKMIAHDDRYEMAEEYLEVVYKLWEGSWEDDAVVRDLARGMYADPAKVHEIRHEGAHFRVAGPHISEPSPQRTPLLLQAGASGRGREFSAKHAECVFIDSHSFESTKFYVDDIRAKAVANGRRPEDVKVFMATNIVVGRTREEAEEKLREMTRLSSPEGPLALYGGFSGIDLSQYDPDDYMGYKATDHGQASVARFTTQSEKRLKVGEVIETVRKIGGRNSLILGSPEEVADGMQAWMENTGIDGFNLANLILPGTFQDVVDLVVPVLQERGLYKTEYDPGTLREKLFGGSGRLPERHPAASFRNLP</sequence>
<feature type="binding site" evidence="6">
    <location>
        <position position="57"/>
    </location>
    <ligand>
        <name>FMN</name>
        <dbReference type="ChEBI" id="CHEBI:58210"/>
    </ligand>
</feature>
<protein>
    <submittedName>
        <fullName evidence="8">LLM class flavin-dependent oxidoreductase</fullName>
    </submittedName>
</protein>
<dbReference type="CDD" id="cd01095">
    <property type="entry name" value="Nitrilotriacetate_monoxgenase"/>
    <property type="match status" value="1"/>
</dbReference>
<comment type="caution">
    <text evidence="8">The sequence shown here is derived from an EMBL/GenBank/DDBJ whole genome shotgun (WGS) entry which is preliminary data.</text>
</comment>
<dbReference type="PANTHER" id="PTHR30011:SF16">
    <property type="entry name" value="C2H2 FINGER DOMAIN TRANSCRIPTION FACTOR (EUROFUNG)-RELATED"/>
    <property type="match status" value="1"/>
</dbReference>
<dbReference type="NCBIfam" id="TIGR03860">
    <property type="entry name" value="FMN_nitrolo"/>
    <property type="match status" value="1"/>
</dbReference>
<feature type="binding site" evidence="6">
    <location>
        <position position="157"/>
    </location>
    <ligand>
        <name>FMN</name>
        <dbReference type="ChEBI" id="CHEBI:58210"/>
    </ligand>
</feature>
<dbReference type="PIRSF" id="PIRSF000337">
    <property type="entry name" value="NTA_MOA"/>
    <property type="match status" value="1"/>
</dbReference>
<feature type="binding site" evidence="6">
    <location>
        <position position="153"/>
    </location>
    <ligand>
        <name>FMN</name>
        <dbReference type="ChEBI" id="CHEBI:58210"/>
    </ligand>
</feature>
<evidence type="ECO:0000313" key="8">
    <source>
        <dbReference type="EMBL" id="MBB6633519.1"/>
    </source>
</evidence>
<evidence type="ECO:0000256" key="2">
    <source>
        <dbReference type="ARBA" id="ARBA00022643"/>
    </source>
</evidence>
<proteinExistence type="inferred from homology"/>
<gene>
    <name evidence="8" type="ORF">H7B67_05325</name>
</gene>
<keyword evidence="3" id="KW-0560">Oxidoreductase</keyword>
<feature type="domain" description="Luciferase-like" evidence="7">
    <location>
        <begin position="27"/>
        <end position="391"/>
    </location>
</feature>
<dbReference type="PANTHER" id="PTHR30011">
    <property type="entry name" value="ALKANESULFONATE MONOOXYGENASE-RELATED"/>
    <property type="match status" value="1"/>
</dbReference>
<evidence type="ECO:0000256" key="4">
    <source>
        <dbReference type="ARBA" id="ARBA00023033"/>
    </source>
</evidence>
<dbReference type="Pfam" id="PF00296">
    <property type="entry name" value="Bac_luciferase"/>
    <property type="match status" value="1"/>
</dbReference>